<dbReference type="Pfam" id="PF03739">
    <property type="entry name" value="LptF_LptG"/>
    <property type="match status" value="1"/>
</dbReference>
<dbReference type="GO" id="GO:0043190">
    <property type="term" value="C:ATP-binding cassette (ABC) transporter complex"/>
    <property type="evidence" value="ECO:0007669"/>
    <property type="project" value="TreeGrafter"/>
</dbReference>
<evidence type="ECO:0000313" key="8">
    <source>
        <dbReference type="Proteomes" id="UP000028922"/>
    </source>
</evidence>
<reference evidence="7 8" key="1">
    <citation type="submission" date="2014-08" db="EMBL/GenBank/DDBJ databases">
        <title>Comparative genomics reveals surprising divergence of two closely related strains of uncultivated UCYN-A cyanobacteria.</title>
        <authorList>
            <person name="Bombar D."/>
            <person name="Heller P."/>
            <person name="Sanchez-Baracaldo P."/>
            <person name="Carter B.J."/>
            <person name="Zert J.P."/>
        </authorList>
    </citation>
    <scope>NUCLEOTIDE SEQUENCE [LARGE SCALE GENOMIC DNA]</scope>
</reference>
<feature type="transmembrane region" description="Helical" evidence="6">
    <location>
        <begin position="61"/>
        <end position="83"/>
    </location>
</feature>
<comment type="subcellular location">
    <subcellularLocation>
        <location evidence="1">Cell membrane</location>
        <topology evidence="1">Multi-pass membrane protein</topology>
    </subcellularLocation>
</comment>
<organism evidence="7 8">
    <name type="scientific">Candidatus Atelocyanobacterium thalassa isolate SIO64986</name>
    <dbReference type="NCBI Taxonomy" id="1527444"/>
    <lineage>
        <taxon>Bacteria</taxon>
        <taxon>Bacillati</taxon>
        <taxon>Cyanobacteriota</taxon>
        <taxon>Cyanophyceae</taxon>
        <taxon>Oscillatoriophycideae</taxon>
        <taxon>Chroococcales</taxon>
        <taxon>Aphanothecaceae</taxon>
        <taxon>Candidatus Atelocyanobacterium</taxon>
        <taxon>Candidatus Atelocyanobacterium thalassae</taxon>
    </lineage>
</organism>
<evidence type="ECO:0000313" key="7">
    <source>
        <dbReference type="EMBL" id="KFF41840.1"/>
    </source>
</evidence>
<dbReference type="PATRIC" id="fig|1527444.3.peg.211"/>
<feature type="transmembrane region" description="Helical" evidence="6">
    <location>
        <begin position="104"/>
        <end position="125"/>
    </location>
</feature>
<dbReference type="AlphaFoldDB" id="A0A086CI26"/>
<feature type="transmembrane region" description="Helical" evidence="6">
    <location>
        <begin position="20"/>
        <end position="41"/>
    </location>
</feature>
<dbReference type="PANTHER" id="PTHR33529:SF6">
    <property type="entry name" value="YJGP_YJGQ FAMILY PERMEASE"/>
    <property type="match status" value="1"/>
</dbReference>
<feature type="transmembrane region" description="Helical" evidence="6">
    <location>
        <begin position="329"/>
        <end position="351"/>
    </location>
</feature>
<keyword evidence="3 6" id="KW-0812">Transmembrane</keyword>
<keyword evidence="2" id="KW-1003">Cell membrane</keyword>
<sequence>MRIKIPSLSVVDRYLFLELLSPFLFGMGIFTSLGLSIGTLFDLVRRVTESGLVLTVAFQILLLKIPGFLSLAFPMAILLAALMAYSRLSSDSEIIALRSLGIGIYRLVVPVVIFGFIVTGCAFIVNDWIAPAATHKAAIILEEAVNQKRPDFKRHNIVYPEYKTIKGKNGQESTILTRLFHAEEYNGEEMKGLTILDRTQEGVNQIVTSESATWNISSNTWDFFNGTIYLIAPDGSYRNIVRFQHQQLALPKAPLDLAGRRQNFTEMTISETKEYLKAVQFSGNEKRIRKVKVRLQEKYAMPFVCLIFGLVGASVGVRPQNTNRATSFGVCVGLIFGYYILAFMSTSLGIWGILTPFLGAWLPNILGLGAGSLLLAQSASLK</sequence>
<keyword evidence="5 6" id="KW-0472">Membrane</keyword>
<feature type="transmembrane region" description="Helical" evidence="6">
    <location>
        <begin position="299"/>
        <end position="317"/>
    </location>
</feature>
<evidence type="ECO:0000256" key="1">
    <source>
        <dbReference type="ARBA" id="ARBA00004651"/>
    </source>
</evidence>
<accession>A0A086CI26</accession>
<dbReference type="GO" id="GO:0015920">
    <property type="term" value="P:lipopolysaccharide transport"/>
    <property type="evidence" value="ECO:0007669"/>
    <property type="project" value="TreeGrafter"/>
</dbReference>
<dbReference type="eggNOG" id="COG0795">
    <property type="taxonomic scope" value="Bacteria"/>
</dbReference>
<gene>
    <name evidence="7" type="ORF">ucyna2_00218</name>
</gene>
<evidence type="ECO:0000256" key="3">
    <source>
        <dbReference type="ARBA" id="ARBA00022692"/>
    </source>
</evidence>
<protein>
    <submittedName>
        <fullName evidence="7">Putative permease</fullName>
    </submittedName>
</protein>
<evidence type="ECO:0000256" key="2">
    <source>
        <dbReference type="ARBA" id="ARBA00022475"/>
    </source>
</evidence>
<dbReference type="Proteomes" id="UP000028922">
    <property type="component" value="Unassembled WGS sequence"/>
</dbReference>
<feature type="transmembrane region" description="Helical" evidence="6">
    <location>
        <begin position="357"/>
        <end position="376"/>
    </location>
</feature>
<evidence type="ECO:0000256" key="4">
    <source>
        <dbReference type="ARBA" id="ARBA00022989"/>
    </source>
</evidence>
<name>A0A086CI26_9CHRO</name>
<dbReference type="InterPro" id="IPR005495">
    <property type="entry name" value="LptG/LptF_permease"/>
</dbReference>
<comment type="caution">
    <text evidence="7">The sequence shown here is derived from an EMBL/GenBank/DDBJ whole genome shotgun (WGS) entry which is preliminary data.</text>
</comment>
<dbReference type="EMBL" id="JPSP01000002">
    <property type="protein sequence ID" value="KFF41840.1"/>
    <property type="molecule type" value="Genomic_DNA"/>
</dbReference>
<dbReference type="PANTHER" id="PTHR33529">
    <property type="entry name" value="SLR0882 PROTEIN-RELATED"/>
    <property type="match status" value="1"/>
</dbReference>
<evidence type="ECO:0000256" key="5">
    <source>
        <dbReference type="ARBA" id="ARBA00023136"/>
    </source>
</evidence>
<evidence type="ECO:0000256" key="6">
    <source>
        <dbReference type="SAM" id="Phobius"/>
    </source>
</evidence>
<dbReference type="STRING" id="1527444.ucyna2_00218"/>
<keyword evidence="4 6" id="KW-1133">Transmembrane helix</keyword>
<proteinExistence type="predicted"/>